<dbReference type="Proteomes" id="UP000671952">
    <property type="component" value="Segment"/>
</dbReference>
<accession>A0A858WM19</accession>
<name>A0A858WM19_9CAUD</name>
<organism evidence="1 2">
    <name type="scientific">Xanthomonas phage FoX4</name>
    <dbReference type="NCBI Taxonomy" id="2723900"/>
    <lineage>
        <taxon>Viruses</taxon>
        <taxon>Duplodnaviria</taxon>
        <taxon>Heunggongvirae</taxon>
        <taxon>Uroviricota</taxon>
        <taxon>Caudoviricetes</taxon>
        <taxon>Foxquatrovirus</taxon>
        <taxon>Foxquatrovirus fox4</taxon>
    </lineage>
</organism>
<proteinExistence type="predicted"/>
<protein>
    <submittedName>
        <fullName evidence="1">Uncharacterized protein</fullName>
    </submittedName>
</protein>
<sequence length="78" mass="8296">MDKKPRGRPPGSTPYTLFLRTAEPGDTFILTDSACGRVDAAAALTARRIGVKVVTSKGVAVYGREAVNVVRVTVVQHV</sequence>
<evidence type="ECO:0000313" key="2">
    <source>
        <dbReference type="Proteomes" id="UP000671952"/>
    </source>
</evidence>
<reference evidence="1" key="1">
    <citation type="submission" date="2020-03" db="EMBL/GenBank/DDBJ databases">
        <title>Development of an integrated pest management strategy to control Xanthomonas campestris pv. campestris by using bacteriophages.</title>
        <authorList>
            <person name="Holtappels D."/>
            <person name="Rombouts S."/>
            <person name="Lavigne R."/>
            <person name="Wagemans J."/>
        </authorList>
    </citation>
    <scope>NUCLEOTIDE SEQUENCE</scope>
</reference>
<evidence type="ECO:0000313" key="1">
    <source>
        <dbReference type="EMBL" id="QJI53037.1"/>
    </source>
</evidence>
<gene>
    <name evidence="1" type="ORF">XccvBFoX4_gp83</name>
</gene>
<keyword evidence="2" id="KW-1185">Reference proteome</keyword>
<dbReference type="EMBL" id="MT161385">
    <property type="protein sequence ID" value="QJI53037.1"/>
    <property type="molecule type" value="Genomic_DNA"/>
</dbReference>